<dbReference type="InterPro" id="IPR036249">
    <property type="entry name" value="Thioredoxin-like_sf"/>
</dbReference>
<reference evidence="3" key="2">
    <citation type="journal article" date="2023" name="Microbiol Resour">
        <title>Decontamination and Annotation of the Draft Genome Sequence of the Oomycete Lagenidium giganteum ARSEF 373.</title>
        <authorList>
            <person name="Morgan W.R."/>
            <person name="Tartar A."/>
        </authorList>
    </citation>
    <scope>NUCLEOTIDE SEQUENCE</scope>
    <source>
        <strain evidence="3">ARSEF 373</strain>
    </source>
</reference>
<protein>
    <recommendedName>
        <fullName evidence="5">Glutathione S-transferase</fullName>
    </recommendedName>
</protein>
<dbReference type="AlphaFoldDB" id="A0AAV2YI40"/>
<dbReference type="Proteomes" id="UP001146120">
    <property type="component" value="Unassembled WGS sequence"/>
</dbReference>
<reference evidence="3" key="1">
    <citation type="submission" date="2022-11" db="EMBL/GenBank/DDBJ databases">
        <authorList>
            <person name="Morgan W.R."/>
            <person name="Tartar A."/>
        </authorList>
    </citation>
    <scope>NUCLEOTIDE SEQUENCE</scope>
    <source>
        <strain evidence="3">ARSEF 373</strain>
    </source>
</reference>
<dbReference type="GO" id="GO:0004364">
    <property type="term" value="F:glutathione transferase activity"/>
    <property type="evidence" value="ECO:0007669"/>
    <property type="project" value="TreeGrafter"/>
</dbReference>
<dbReference type="PROSITE" id="PS50404">
    <property type="entry name" value="GST_NTER"/>
    <property type="match status" value="1"/>
</dbReference>
<evidence type="ECO:0000259" key="1">
    <source>
        <dbReference type="PROSITE" id="PS50404"/>
    </source>
</evidence>
<evidence type="ECO:0000259" key="2">
    <source>
        <dbReference type="PROSITE" id="PS50405"/>
    </source>
</evidence>
<dbReference type="Pfam" id="PF02798">
    <property type="entry name" value="GST_N"/>
    <property type="match status" value="1"/>
</dbReference>
<dbReference type="Gene3D" id="1.20.1050.130">
    <property type="match status" value="1"/>
</dbReference>
<dbReference type="InterPro" id="IPR040079">
    <property type="entry name" value="Glutathione_S-Trfase"/>
</dbReference>
<accession>A0AAV2YI40</accession>
<dbReference type="SUPFAM" id="SSF47616">
    <property type="entry name" value="GST C-terminal domain-like"/>
    <property type="match status" value="1"/>
</dbReference>
<proteinExistence type="predicted"/>
<keyword evidence="4" id="KW-1185">Reference proteome</keyword>
<dbReference type="InterPro" id="IPR004045">
    <property type="entry name" value="Glutathione_S-Trfase_N"/>
</dbReference>
<comment type="caution">
    <text evidence="3">The sequence shown here is derived from an EMBL/GenBank/DDBJ whole genome shotgun (WGS) entry which is preliminary data.</text>
</comment>
<dbReference type="InterPro" id="IPR050213">
    <property type="entry name" value="GST_superfamily"/>
</dbReference>
<evidence type="ECO:0000313" key="4">
    <source>
        <dbReference type="Proteomes" id="UP001146120"/>
    </source>
</evidence>
<dbReference type="InterPro" id="IPR004046">
    <property type="entry name" value="GST_C"/>
</dbReference>
<name>A0AAV2YI40_9STRA</name>
<dbReference type="InterPro" id="IPR036282">
    <property type="entry name" value="Glutathione-S-Trfase_C_sf"/>
</dbReference>
<feature type="domain" description="GST C-terminal" evidence="2">
    <location>
        <begin position="84"/>
        <end position="209"/>
    </location>
</feature>
<dbReference type="SFLD" id="SFLDS00019">
    <property type="entry name" value="Glutathione_Transferase_(cytos"/>
    <property type="match status" value="1"/>
</dbReference>
<dbReference type="SFLD" id="SFLDG00363">
    <property type="entry name" value="AMPS_(cytGST):_Alpha-__Mu-__Pi"/>
    <property type="match status" value="1"/>
</dbReference>
<dbReference type="SFLD" id="SFLDG01205">
    <property type="entry name" value="AMPS.1"/>
    <property type="match status" value="1"/>
</dbReference>
<dbReference type="Pfam" id="PF14497">
    <property type="entry name" value="GST_C_3"/>
    <property type="match status" value="1"/>
</dbReference>
<feature type="domain" description="GST N-terminal" evidence="1">
    <location>
        <begin position="3"/>
        <end position="81"/>
    </location>
</feature>
<dbReference type="PANTHER" id="PTHR11571">
    <property type="entry name" value="GLUTATHIONE S-TRANSFERASE"/>
    <property type="match status" value="1"/>
</dbReference>
<dbReference type="GO" id="GO:0006749">
    <property type="term" value="P:glutathione metabolic process"/>
    <property type="evidence" value="ECO:0007669"/>
    <property type="project" value="TreeGrafter"/>
</dbReference>
<evidence type="ECO:0000313" key="3">
    <source>
        <dbReference type="EMBL" id="DAZ94640.1"/>
    </source>
</evidence>
<organism evidence="3 4">
    <name type="scientific">Lagenidium giganteum</name>
    <dbReference type="NCBI Taxonomy" id="4803"/>
    <lineage>
        <taxon>Eukaryota</taxon>
        <taxon>Sar</taxon>
        <taxon>Stramenopiles</taxon>
        <taxon>Oomycota</taxon>
        <taxon>Peronosporomycetes</taxon>
        <taxon>Pythiales</taxon>
        <taxon>Pythiaceae</taxon>
    </lineage>
</organism>
<gene>
    <name evidence="3" type="ORF">N0F65_010727</name>
</gene>
<dbReference type="InterPro" id="IPR010987">
    <property type="entry name" value="Glutathione-S-Trfase_C-like"/>
</dbReference>
<dbReference type="EMBL" id="DAKRPA010000240">
    <property type="protein sequence ID" value="DAZ94640.1"/>
    <property type="molecule type" value="Genomic_DNA"/>
</dbReference>
<dbReference type="SUPFAM" id="SSF52833">
    <property type="entry name" value="Thioredoxin-like"/>
    <property type="match status" value="1"/>
</dbReference>
<sequence length="209" mass="23676">MSRGVRLRYFDLRGRAELIRLIYAYGGKSLEEVTVPMSREFIALKPSLPFKQLPVLDIDGKTYSQSIALARYAAKQHGLYPRDDDVAALEVDMLADSIDESIVTPIIRWCFQERNEDVKAKQIQRLQDKTLPTVLSGLHDRVQGKFFLGDTVSMADISFYNAHANFLLPWADTLPIGWTQFPKLTHLSAAVARLPLIAKYAAQRRPSKI</sequence>
<evidence type="ECO:0008006" key="5">
    <source>
        <dbReference type="Google" id="ProtNLM"/>
    </source>
</evidence>
<dbReference type="CDD" id="cd03039">
    <property type="entry name" value="GST_N_Sigma_like"/>
    <property type="match status" value="1"/>
</dbReference>
<dbReference type="PROSITE" id="PS50405">
    <property type="entry name" value="GST_CTER"/>
    <property type="match status" value="1"/>
</dbReference>